<comment type="subcellular location">
    <subcellularLocation>
        <location evidence="1">Membrane</location>
        <topology evidence="1">Multi-pass membrane protein</topology>
    </subcellularLocation>
</comment>
<feature type="transmembrane region" description="Helical" evidence="5">
    <location>
        <begin position="105"/>
        <end position="127"/>
    </location>
</feature>
<keyword evidence="7" id="KW-1185">Reference proteome</keyword>
<feature type="transmembrane region" description="Helical" evidence="5">
    <location>
        <begin position="194"/>
        <end position="213"/>
    </location>
</feature>
<keyword evidence="3 5" id="KW-1133">Transmembrane helix</keyword>
<accession>A9V0R4</accession>
<dbReference type="GO" id="GO:0005743">
    <property type="term" value="C:mitochondrial inner membrane"/>
    <property type="evidence" value="ECO:0000318"/>
    <property type="project" value="GO_Central"/>
</dbReference>
<feature type="transmembrane region" description="Helical" evidence="5">
    <location>
        <begin position="139"/>
        <end position="157"/>
    </location>
</feature>
<organism evidence="6 7">
    <name type="scientific">Monosiga brevicollis</name>
    <name type="common">Choanoflagellate</name>
    <dbReference type="NCBI Taxonomy" id="81824"/>
    <lineage>
        <taxon>Eukaryota</taxon>
        <taxon>Choanoflagellata</taxon>
        <taxon>Craspedida</taxon>
        <taxon>Salpingoecidae</taxon>
        <taxon>Monosiga</taxon>
    </lineage>
</organism>
<evidence type="ECO:0000256" key="4">
    <source>
        <dbReference type="ARBA" id="ARBA00023136"/>
    </source>
</evidence>
<evidence type="ECO:0000256" key="2">
    <source>
        <dbReference type="ARBA" id="ARBA00022692"/>
    </source>
</evidence>
<dbReference type="Pfam" id="PF01027">
    <property type="entry name" value="Bax1-I"/>
    <property type="match status" value="1"/>
</dbReference>
<gene>
    <name evidence="6" type="ORF">MONBRDRAFT_25880</name>
</gene>
<dbReference type="GeneID" id="5891618"/>
<dbReference type="GO" id="GO:0005262">
    <property type="term" value="F:calcium channel activity"/>
    <property type="evidence" value="ECO:0000318"/>
    <property type="project" value="GO_Central"/>
</dbReference>
<evidence type="ECO:0000313" key="7">
    <source>
        <dbReference type="Proteomes" id="UP000001357"/>
    </source>
</evidence>
<dbReference type="GO" id="GO:0099093">
    <property type="term" value="P:calcium export from the mitochondrion"/>
    <property type="evidence" value="ECO:0000318"/>
    <property type="project" value="GO_Central"/>
</dbReference>
<evidence type="ECO:0000313" key="6">
    <source>
        <dbReference type="EMBL" id="EDQ88800.1"/>
    </source>
</evidence>
<dbReference type="Proteomes" id="UP000001357">
    <property type="component" value="Unassembled WGS sequence"/>
</dbReference>
<reference evidence="6 7" key="1">
    <citation type="journal article" date="2008" name="Nature">
        <title>The genome of the choanoflagellate Monosiga brevicollis and the origin of metazoans.</title>
        <authorList>
            <consortium name="JGI Sequencing"/>
            <person name="King N."/>
            <person name="Westbrook M.J."/>
            <person name="Young S.L."/>
            <person name="Kuo A."/>
            <person name="Abedin M."/>
            <person name="Chapman J."/>
            <person name="Fairclough S."/>
            <person name="Hellsten U."/>
            <person name="Isogai Y."/>
            <person name="Letunic I."/>
            <person name="Marr M."/>
            <person name="Pincus D."/>
            <person name="Putnam N."/>
            <person name="Rokas A."/>
            <person name="Wright K.J."/>
            <person name="Zuzow R."/>
            <person name="Dirks W."/>
            <person name="Good M."/>
            <person name="Goodstein D."/>
            <person name="Lemons D."/>
            <person name="Li W."/>
            <person name="Lyons J.B."/>
            <person name="Morris A."/>
            <person name="Nichols S."/>
            <person name="Richter D.J."/>
            <person name="Salamov A."/>
            <person name="Bork P."/>
            <person name="Lim W.A."/>
            <person name="Manning G."/>
            <person name="Miller W.T."/>
            <person name="McGinnis W."/>
            <person name="Shapiro H."/>
            <person name="Tjian R."/>
            <person name="Grigoriev I.V."/>
            <person name="Rokhsar D."/>
        </authorList>
    </citation>
    <scope>NUCLEOTIDE SEQUENCE [LARGE SCALE GENOMIC DNA]</scope>
    <source>
        <strain evidence="7">MX1 / ATCC 50154</strain>
    </source>
</reference>
<feature type="transmembrane region" description="Helical" evidence="5">
    <location>
        <begin position="220"/>
        <end position="244"/>
    </location>
</feature>
<feature type="transmembrane region" description="Helical" evidence="5">
    <location>
        <begin position="61"/>
        <end position="84"/>
    </location>
</feature>
<keyword evidence="2 5" id="KW-0812">Transmembrane</keyword>
<dbReference type="KEGG" id="mbr:MONBRDRAFT_25880"/>
<evidence type="ECO:0000256" key="5">
    <source>
        <dbReference type="RuleBase" id="RU004379"/>
    </source>
</evidence>
<dbReference type="InterPro" id="IPR006214">
    <property type="entry name" value="Bax_inhibitor_1-related"/>
</dbReference>
<dbReference type="InParanoid" id="A9V0R4"/>
<dbReference type="EMBL" id="CH991553">
    <property type="protein sequence ID" value="EDQ88800.1"/>
    <property type="molecule type" value="Genomic_DNA"/>
</dbReference>
<dbReference type="OMA" id="TLMWSER"/>
<dbReference type="PANTHER" id="PTHR23291:SF112">
    <property type="entry name" value="GROWTH HORMONE-INDUCIBLE TRANSMEMBRANE PROTEIN"/>
    <property type="match status" value="1"/>
</dbReference>
<evidence type="ECO:0000256" key="1">
    <source>
        <dbReference type="ARBA" id="ARBA00004141"/>
    </source>
</evidence>
<name>A9V0R4_MONBE</name>
<keyword evidence="4 5" id="KW-0472">Membrane</keyword>
<dbReference type="STRING" id="81824.A9V0R4"/>
<sequence>MRGAARLPAVSTGLVAFGATRAEQAGVQQFRGMARYARVGARTGVMGEPAASSVTPSSANWVAGGLALAGVVGLGVVGAALASGTTAAGTVHDNSVWQPAVRQRISSTFTAFGAGVVFTGVATVALFRGGAHMLMMGRPILSLFVGVGSMFATSMLVHSLPAENTVAKYGALALFNTAVAFSLCPLMLLGGPLLLRAAAVTGGIVGSLSIVAANSPSDQFLWMAGPLAMGLGAVVVSSLGAAFLPSMRFAPMLHKVSLYGGLVVFSGFVLYDTSLIIENAKRKLKFDPVGESMRVYMDAINIFVRIAQIMAMNNNNRR</sequence>
<feature type="transmembrane region" description="Helical" evidence="5">
    <location>
        <begin position="169"/>
        <end position="188"/>
    </location>
</feature>
<dbReference type="AlphaFoldDB" id="A9V0R4"/>
<feature type="transmembrane region" description="Helical" evidence="5">
    <location>
        <begin position="256"/>
        <end position="277"/>
    </location>
</feature>
<dbReference type="RefSeq" id="XP_001746413.1">
    <property type="nucleotide sequence ID" value="XM_001746361.1"/>
</dbReference>
<evidence type="ECO:0000256" key="3">
    <source>
        <dbReference type="ARBA" id="ARBA00022989"/>
    </source>
</evidence>
<dbReference type="PANTHER" id="PTHR23291">
    <property type="entry name" value="BAX INHIBITOR-RELATED"/>
    <property type="match status" value="1"/>
</dbReference>
<dbReference type="FunCoup" id="A9V0R4">
    <property type="interactions" value="556"/>
</dbReference>
<dbReference type="eggNOG" id="KOG1630">
    <property type="taxonomic scope" value="Eukaryota"/>
</dbReference>
<protein>
    <submittedName>
        <fullName evidence="6">Uncharacterized protein</fullName>
    </submittedName>
</protein>
<comment type="similarity">
    <text evidence="5">Belongs to the BI1 family.</text>
</comment>
<proteinExistence type="inferred from homology"/>
<dbReference type="GO" id="GO:0007007">
    <property type="term" value="P:inner mitochondrial membrane organization"/>
    <property type="evidence" value="ECO:0000318"/>
    <property type="project" value="GO_Central"/>
</dbReference>